<dbReference type="InterPro" id="IPR053149">
    <property type="entry name" value="TPK"/>
</dbReference>
<dbReference type="STRING" id="1423806.FD15_GL001768"/>
<evidence type="ECO:0000313" key="8">
    <source>
        <dbReference type="Proteomes" id="UP000050961"/>
    </source>
</evidence>
<keyword evidence="4" id="KW-0067">ATP-binding</keyword>
<dbReference type="PANTHER" id="PTHR41299">
    <property type="entry name" value="THIAMINE PYROPHOSPHOKINASE"/>
    <property type="match status" value="1"/>
</dbReference>
<dbReference type="EC" id="2.7.6.2" evidence="5"/>
<feature type="domain" description="Thiamin pyrophosphokinase thiamin-binding" evidence="6">
    <location>
        <begin position="140"/>
        <end position="203"/>
    </location>
</feature>
<organism evidence="7 8">
    <name type="scientific">Liquorilactobacillus sucicola DSM 21376 = JCM 15457</name>
    <dbReference type="NCBI Taxonomy" id="1423806"/>
    <lineage>
        <taxon>Bacteria</taxon>
        <taxon>Bacillati</taxon>
        <taxon>Bacillota</taxon>
        <taxon>Bacilli</taxon>
        <taxon>Lactobacillales</taxon>
        <taxon>Lactobacillaceae</taxon>
        <taxon>Liquorilactobacillus</taxon>
    </lineage>
</organism>
<dbReference type="AlphaFoldDB" id="A0A0R2DW27"/>
<protein>
    <recommendedName>
        <fullName evidence="5">Thiamine diphosphokinase</fullName>
        <ecNumber evidence="5">2.7.6.2</ecNumber>
    </recommendedName>
</protein>
<reference evidence="7 8" key="1">
    <citation type="journal article" date="2015" name="Genome Announc.">
        <title>Expanding the biotechnology potential of lactobacilli through comparative genomics of 213 strains and associated genera.</title>
        <authorList>
            <person name="Sun Z."/>
            <person name="Harris H.M."/>
            <person name="McCann A."/>
            <person name="Guo C."/>
            <person name="Argimon S."/>
            <person name="Zhang W."/>
            <person name="Yang X."/>
            <person name="Jeffery I.B."/>
            <person name="Cooney J.C."/>
            <person name="Kagawa T.F."/>
            <person name="Liu W."/>
            <person name="Song Y."/>
            <person name="Salvetti E."/>
            <person name="Wrobel A."/>
            <person name="Rasinkangas P."/>
            <person name="Parkhill J."/>
            <person name="Rea M.C."/>
            <person name="O'Sullivan O."/>
            <person name="Ritari J."/>
            <person name="Douillard F.P."/>
            <person name="Paul Ross R."/>
            <person name="Yang R."/>
            <person name="Briner A.E."/>
            <person name="Felis G.E."/>
            <person name="de Vos W.M."/>
            <person name="Barrangou R."/>
            <person name="Klaenhammer T.R."/>
            <person name="Caufield P.W."/>
            <person name="Cui Y."/>
            <person name="Zhang H."/>
            <person name="O'Toole P.W."/>
        </authorList>
    </citation>
    <scope>NUCLEOTIDE SEQUENCE [LARGE SCALE GENOMIC DNA]</scope>
    <source>
        <strain evidence="7 8">DSM 21376</strain>
    </source>
</reference>
<proteinExistence type="predicted"/>
<dbReference type="eggNOG" id="COG1564">
    <property type="taxonomic scope" value="Bacteria"/>
</dbReference>
<sequence>MVGGPSSEWPEGLFEKHSKEILWVGADRGAFHLVKRGIRPAFVIGDFDSASSEEKKLIRNAESEMITAKPEKDDTDTELAIKEIIQRYKPCEINIFGATGGRLDHLLANLFFVLRAPFYEYLQKIFIYDKYNTVSFFKPGEHQIKKENDKQYLAFVTLTPVEELTLKDEKYRLNKKDFSVPISLASNEFEGETADFSFKTGVVCVIQSKD</sequence>
<accession>A0A0R2DW27</accession>
<dbReference type="InterPro" id="IPR036759">
    <property type="entry name" value="TPK_catalytic_sf"/>
</dbReference>
<dbReference type="PATRIC" id="fig|1423806.3.peg.1800"/>
<dbReference type="EMBL" id="AYZF01000017">
    <property type="protein sequence ID" value="KRN05223.1"/>
    <property type="molecule type" value="Genomic_DNA"/>
</dbReference>
<dbReference type="SUPFAM" id="SSF63999">
    <property type="entry name" value="Thiamin pyrophosphokinase, catalytic domain"/>
    <property type="match status" value="1"/>
</dbReference>
<dbReference type="Pfam" id="PF04265">
    <property type="entry name" value="TPK_B1_binding"/>
    <property type="match status" value="1"/>
</dbReference>
<dbReference type="InterPro" id="IPR007371">
    <property type="entry name" value="TPK_catalytic"/>
</dbReference>
<dbReference type="Pfam" id="PF04263">
    <property type="entry name" value="TPK_catalytic"/>
    <property type="match status" value="1"/>
</dbReference>
<dbReference type="SMART" id="SM00983">
    <property type="entry name" value="TPK_B1_binding"/>
    <property type="match status" value="1"/>
</dbReference>
<evidence type="ECO:0000256" key="4">
    <source>
        <dbReference type="ARBA" id="ARBA00022840"/>
    </source>
</evidence>
<dbReference type="GO" id="GO:0009229">
    <property type="term" value="P:thiamine diphosphate biosynthetic process"/>
    <property type="evidence" value="ECO:0007669"/>
    <property type="project" value="InterPro"/>
</dbReference>
<keyword evidence="3 7" id="KW-0418">Kinase</keyword>
<keyword evidence="8" id="KW-1185">Reference proteome</keyword>
<dbReference type="Gene3D" id="3.40.50.10240">
    <property type="entry name" value="Thiamin pyrophosphokinase, catalytic domain"/>
    <property type="match status" value="1"/>
</dbReference>
<evidence type="ECO:0000259" key="6">
    <source>
        <dbReference type="SMART" id="SM00983"/>
    </source>
</evidence>
<dbReference type="CDD" id="cd07995">
    <property type="entry name" value="TPK"/>
    <property type="match status" value="1"/>
</dbReference>
<evidence type="ECO:0000256" key="3">
    <source>
        <dbReference type="ARBA" id="ARBA00022777"/>
    </source>
</evidence>
<keyword evidence="2" id="KW-0547">Nucleotide-binding</keyword>
<comment type="caution">
    <text evidence="7">The sequence shown here is derived from an EMBL/GenBank/DDBJ whole genome shotgun (WGS) entry which is preliminary data.</text>
</comment>
<dbReference type="GO" id="GO:0004788">
    <property type="term" value="F:thiamine diphosphokinase activity"/>
    <property type="evidence" value="ECO:0007669"/>
    <property type="project" value="UniProtKB-UniRule"/>
</dbReference>
<evidence type="ECO:0000256" key="5">
    <source>
        <dbReference type="NCBIfam" id="TIGR01378"/>
    </source>
</evidence>
<evidence type="ECO:0000256" key="1">
    <source>
        <dbReference type="ARBA" id="ARBA00022679"/>
    </source>
</evidence>
<dbReference type="GO" id="GO:0005524">
    <property type="term" value="F:ATP binding"/>
    <property type="evidence" value="ECO:0007669"/>
    <property type="project" value="UniProtKB-KW"/>
</dbReference>
<dbReference type="GO" id="GO:0016301">
    <property type="term" value="F:kinase activity"/>
    <property type="evidence" value="ECO:0007669"/>
    <property type="project" value="UniProtKB-KW"/>
</dbReference>
<dbReference type="Proteomes" id="UP000050961">
    <property type="component" value="Unassembled WGS sequence"/>
</dbReference>
<dbReference type="GO" id="GO:0030975">
    <property type="term" value="F:thiamine binding"/>
    <property type="evidence" value="ECO:0007669"/>
    <property type="project" value="InterPro"/>
</dbReference>
<evidence type="ECO:0000313" key="7">
    <source>
        <dbReference type="EMBL" id="KRN05223.1"/>
    </source>
</evidence>
<name>A0A0R2DW27_9LACO</name>
<dbReference type="GO" id="GO:0006772">
    <property type="term" value="P:thiamine metabolic process"/>
    <property type="evidence" value="ECO:0007669"/>
    <property type="project" value="UniProtKB-UniRule"/>
</dbReference>
<dbReference type="PANTHER" id="PTHR41299:SF1">
    <property type="entry name" value="THIAMINE PYROPHOSPHOKINASE"/>
    <property type="match status" value="1"/>
</dbReference>
<evidence type="ECO:0000256" key="2">
    <source>
        <dbReference type="ARBA" id="ARBA00022741"/>
    </source>
</evidence>
<keyword evidence="1" id="KW-0808">Transferase</keyword>
<dbReference type="NCBIfam" id="TIGR01378">
    <property type="entry name" value="thi_PPkinase"/>
    <property type="match status" value="1"/>
</dbReference>
<dbReference type="InterPro" id="IPR007373">
    <property type="entry name" value="Thiamin_PyroPKinase_B1-bd"/>
</dbReference>
<gene>
    <name evidence="7" type="ORF">FD15_GL001768</name>
</gene>
<dbReference type="InterPro" id="IPR006282">
    <property type="entry name" value="Thi_PPkinase"/>
</dbReference>